<protein>
    <submittedName>
        <fullName evidence="1">Uncharacterized protein</fullName>
    </submittedName>
</protein>
<sequence length="103" mass="12147">MKHRFANYCVDLSEIPFLHDVNNKENVINYCITINIYNSAKKIMIYTILSMHALCMKMFEHILFYIDGVHMDFEINFSNVIIHSRNNIVLLLNEHVNCAINKL</sequence>
<keyword evidence="2" id="KW-1185">Reference proteome</keyword>
<name>A0A162GTW3_9ABAC</name>
<dbReference type="EMBL" id="KR011717">
    <property type="protein sequence ID" value="AKR17299.1"/>
    <property type="molecule type" value="Genomic_DNA"/>
</dbReference>
<proteinExistence type="predicted"/>
<dbReference type="RefSeq" id="YP_009250028.1">
    <property type="nucleotide sequence ID" value="NC_029997.2"/>
</dbReference>
<dbReference type="KEGG" id="vg:27429909"/>
<reference evidence="1" key="1">
    <citation type="submission" date="2017-04" db="EMBL/GenBank/DDBJ databases">
        <title>Complete genome sequence of Urbanus proteus nucleopolyhedrovirus (UrprNPV).</title>
        <authorList>
            <person name="Santos E.R."/>
            <person name="Melo F.L."/>
            <person name="Sosa-Gomez D.R."/>
            <person name="Ribeiro B.M."/>
            <person name="Ardisson-Araujo D.M.P."/>
        </authorList>
    </citation>
    <scope>NUCLEOTIDE SEQUENCE [LARGE SCALE GENOMIC DNA]</scope>
    <source>
        <strain evidence="1">Southern Brazil</strain>
    </source>
</reference>
<dbReference type="Proteomes" id="UP000201861">
    <property type="component" value="Segment"/>
</dbReference>
<accession>A0A162GTW3</accession>
<dbReference type="GeneID" id="27429909"/>
<organism evidence="1 2">
    <name type="scientific">Urbanus proteus nucleopolyhedrovirus</name>
    <dbReference type="NCBI Taxonomy" id="1675866"/>
    <lineage>
        <taxon>Viruses</taxon>
        <taxon>Viruses incertae sedis</taxon>
        <taxon>Naldaviricetes</taxon>
        <taxon>Lefavirales</taxon>
        <taxon>Baculoviridae</taxon>
        <taxon>Alphabaculovirus</taxon>
        <taxon>Alphabaculovirus urprotei</taxon>
    </lineage>
</organism>
<evidence type="ECO:0000313" key="1">
    <source>
        <dbReference type="EMBL" id="AKR17299.1"/>
    </source>
</evidence>
<evidence type="ECO:0000313" key="2">
    <source>
        <dbReference type="Proteomes" id="UP000201861"/>
    </source>
</evidence>
<dbReference type="Pfam" id="PF06033">
    <property type="entry name" value="DUF918"/>
    <property type="match status" value="1"/>
</dbReference>
<dbReference type="InterPro" id="IPR009264">
    <property type="entry name" value="AcMNPV_Orf57"/>
</dbReference>